<gene>
    <name evidence="1" type="ORF">PS896_05717</name>
</gene>
<name>A0A5E7Q2X2_PSEFL</name>
<dbReference type="AlphaFoldDB" id="A0A5E7Q2X2"/>
<reference evidence="1 2" key="1">
    <citation type="submission" date="2019-09" db="EMBL/GenBank/DDBJ databases">
        <authorList>
            <person name="Chandra G."/>
            <person name="Truman W A."/>
        </authorList>
    </citation>
    <scope>NUCLEOTIDE SEQUENCE [LARGE SCALE GENOMIC DNA]</scope>
    <source>
        <strain evidence="1">PS896</strain>
    </source>
</reference>
<dbReference type="Proteomes" id="UP000377224">
    <property type="component" value="Unassembled WGS sequence"/>
</dbReference>
<evidence type="ECO:0000313" key="1">
    <source>
        <dbReference type="EMBL" id="VVP56214.1"/>
    </source>
</evidence>
<protein>
    <submittedName>
        <fullName evidence="1">Uncharacterized protein</fullName>
    </submittedName>
</protein>
<dbReference type="EMBL" id="CABVIN010000014">
    <property type="protein sequence ID" value="VVP56214.1"/>
    <property type="molecule type" value="Genomic_DNA"/>
</dbReference>
<accession>A0A5E7Q2X2</accession>
<evidence type="ECO:0000313" key="2">
    <source>
        <dbReference type="Proteomes" id="UP000377224"/>
    </source>
</evidence>
<proteinExistence type="predicted"/>
<sequence length="218" mass="24790">MIRLTLAQEPAGFDELVRKPGLRALDAMVGNPVSPAVGRQFKVIAARKEDIKGADFPSYWTETLPDMLKSYGRLCAYTSFYINKVTGAPSVDHSVAKTKDWQCAYEWTNYRLICSLMNSRKGVKNLLDPIAVQDEWFELEFVGFQVVPRPGLDGPLVAIVQFTINELGLNENDCKDVREEYAEEHWEDQTDTSWGRLVKRCPFVAREMDRQGRKEGPP</sequence>
<organism evidence="1 2">
    <name type="scientific">Pseudomonas fluorescens</name>
    <dbReference type="NCBI Taxonomy" id="294"/>
    <lineage>
        <taxon>Bacteria</taxon>
        <taxon>Pseudomonadati</taxon>
        <taxon>Pseudomonadota</taxon>
        <taxon>Gammaproteobacteria</taxon>
        <taxon>Pseudomonadales</taxon>
        <taxon>Pseudomonadaceae</taxon>
        <taxon>Pseudomonas</taxon>
    </lineage>
</organism>
<dbReference type="RefSeq" id="WP_122660578.1">
    <property type="nucleotide sequence ID" value="NZ_CABVIN010000014.1"/>
</dbReference>